<accession>A0A8S2TY59</accession>
<evidence type="ECO:0000313" key="4">
    <source>
        <dbReference type="EMBL" id="CAF4314936.1"/>
    </source>
</evidence>
<organism evidence="4 5">
    <name type="scientific">Rotaria magnacalcarata</name>
    <dbReference type="NCBI Taxonomy" id="392030"/>
    <lineage>
        <taxon>Eukaryota</taxon>
        <taxon>Metazoa</taxon>
        <taxon>Spiralia</taxon>
        <taxon>Gnathifera</taxon>
        <taxon>Rotifera</taxon>
        <taxon>Eurotatoria</taxon>
        <taxon>Bdelloidea</taxon>
        <taxon>Philodinida</taxon>
        <taxon>Philodinidae</taxon>
        <taxon>Rotaria</taxon>
    </lineage>
</organism>
<keyword evidence="3" id="KW-0677">Repeat</keyword>
<evidence type="ECO:0000313" key="5">
    <source>
        <dbReference type="Proteomes" id="UP000681720"/>
    </source>
</evidence>
<comment type="caution">
    <text evidence="4">The sequence shown here is derived from an EMBL/GenBank/DDBJ whole genome shotgun (WGS) entry which is preliminary data.</text>
</comment>
<dbReference type="InterPro" id="IPR032675">
    <property type="entry name" value="LRR_dom_sf"/>
</dbReference>
<dbReference type="AlphaFoldDB" id="A0A8S2TY59"/>
<dbReference type="Pfam" id="PF13855">
    <property type="entry name" value="LRR_8"/>
    <property type="match status" value="1"/>
</dbReference>
<dbReference type="Proteomes" id="UP000681720">
    <property type="component" value="Unassembled WGS sequence"/>
</dbReference>
<proteinExistence type="predicted"/>
<dbReference type="SMART" id="SM00369">
    <property type="entry name" value="LRR_TYP"/>
    <property type="match status" value="2"/>
</dbReference>
<dbReference type="PROSITE" id="PS51450">
    <property type="entry name" value="LRR"/>
    <property type="match status" value="2"/>
</dbReference>
<dbReference type="Gene3D" id="3.80.10.10">
    <property type="entry name" value="Ribonuclease Inhibitor"/>
    <property type="match status" value="1"/>
</dbReference>
<evidence type="ECO:0000256" key="3">
    <source>
        <dbReference type="ARBA" id="ARBA00022737"/>
    </source>
</evidence>
<sequence>IQGHLFSKLTRLETLILSYNKIQCLDSNAFNGLKNLRMLSLHGNEISTISEGTFKDLAILSHM</sequence>
<protein>
    <submittedName>
        <fullName evidence="4">Uncharacterized protein</fullName>
    </submittedName>
</protein>
<dbReference type="SUPFAM" id="SSF52058">
    <property type="entry name" value="L domain-like"/>
    <property type="match status" value="1"/>
</dbReference>
<keyword evidence="1" id="KW-0433">Leucine-rich repeat</keyword>
<evidence type="ECO:0000256" key="1">
    <source>
        <dbReference type="ARBA" id="ARBA00022614"/>
    </source>
</evidence>
<gene>
    <name evidence="4" type="ORF">GIL414_LOCUS26455</name>
</gene>
<name>A0A8S2TY59_9BILA</name>
<evidence type="ECO:0000256" key="2">
    <source>
        <dbReference type="ARBA" id="ARBA00022729"/>
    </source>
</evidence>
<reference evidence="4" key="1">
    <citation type="submission" date="2021-02" db="EMBL/GenBank/DDBJ databases">
        <authorList>
            <person name="Nowell W R."/>
        </authorList>
    </citation>
    <scope>NUCLEOTIDE SEQUENCE</scope>
</reference>
<keyword evidence="2" id="KW-0732">Signal</keyword>
<dbReference type="EMBL" id="CAJOBJ010038783">
    <property type="protein sequence ID" value="CAF4314936.1"/>
    <property type="molecule type" value="Genomic_DNA"/>
</dbReference>
<dbReference type="PANTHER" id="PTHR24366:SF161">
    <property type="entry name" value="TIR DOMAIN-CONTAINING PROTEIN"/>
    <property type="match status" value="1"/>
</dbReference>
<dbReference type="PANTHER" id="PTHR24366">
    <property type="entry name" value="IG(IMMUNOGLOBULIN) AND LRR(LEUCINE RICH REPEAT) DOMAINS"/>
    <property type="match status" value="1"/>
</dbReference>
<feature type="non-terminal residue" evidence="4">
    <location>
        <position position="1"/>
    </location>
</feature>
<dbReference type="InterPro" id="IPR003591">
    <property type="entry name" value="Leu-rich_rpt_typical-subtyp"/>
</dbReference>
<dbReference type="InterPro" id="IPR001611">
    <property type="entry name" value="Leu-rich_rpt"/>
</dbReference>